<accession>A0A0F4HDN4</accession>
<evidence type="ECO:0000313" key="4">
    <source>
        <dbReference type="EMBL" id="MPQ34861.1"/>
    </source>
</evidence>
<protein>
    <submittedName>
        <fullName evidence="2">Solo B3/4 domain-containing protein</fullName>
    </submittedName>
</protein>
<feature type="domain" description="B3/B4 tRNA-binding" evidence="1">
    <location>
        <begin position="66"/>
        <end position="216"/>
    </location>
</feature>
<dbReference type="SMART" id="SM00873">
    <property type="entry name" value="B3_4"/>
    <property type="match status" value="1"/>
</dbReference>
<dbReference type="PATRIC" id="fig|1613.112.peg.574"/>
<gene>
    <name evidence="3" type="ORF">BUW47_07060</name>
    <name evidence="4" type="ORF">GC247_02825</name>
    <name evidence="2" type="ORF">LACFE_CDS0547</name>
</gene>
<dbReference type="InterPro" id="IPR020825">
    <property type="entry name" value="Phe-tRNA_synthase-like_B3/B4"/>
</dbReference>
<reference evidence="2 5" key="1">
    <citation type="submission" date="2016-09" db="EMBL/GenBank/DDBJ databases">
        <title>Genome Sequence of the Lactobacillus fermentum strain NCC2970 (CNCM I-5068).</title>
        <authorList>
            <person name="Barretto C."/>
            <person name="Ngom-Bru C."/>
            <person name="Genevaz A."/>
            <person name="Fournier C."/>
            <person name="Moine D."/>
            <person name="Kassam M."/>
            <person name="Iltis A."/>
            <person name="Sagory-Zalkind P."/>
            <person name="Faucherand G."/>
            <person name="Descombes P."/>
            <person name="Duboux S."/>
        </authorList>
    </citation>
    <scope>NUCLEOTIDE SEQUENCE [LARGE SCALE GENOMIC DNA]</scope>
    <source>
        <strain evidence="2 5">NCC2970</strain>
    </source>
</reference>
<dbReference type="RefSeq" id="WP_015639402.1">
    <property type="nucleotide sequence ID" value="NZ_AP024320.1"/>
</dbReference>
<dbReference type="EMBL" id="WHJL01000013">
    <property type="protein sequence ID" value="MPQ34861.1"/>
    <property type="molecule type" value="Genomic_DNA"/>
</dbReference>
<dbReference type="Gene3D" id="3.50.40.10">
    <property type="entry name" value="Phenylalanyl-trna Synthetase, Chain B, domain 3"/>
    <property type="match status" value="1"/>
</dbReference>
<sequence>MKKVIIDPGFWELFPEAQINIMTIKGFDNHDTPETHQQRADLLAQAVKESAKFTAADPFRDNPVIAQWRDAYSQFKKRKGARASIEALLKRANQGHVFEPTIPLVDLYNSVSLSYGVPVGIEDLDKIEGDLHLGLAKGGEGFFPLGAEEDDPAREGEVIYYDNGGAVCRSLNWREAERTMLTEATTNGVAVMESVNAEQAVRATEAMAELSKLVADFFKVTPSEQFILTKDHPEVTVD</sequence>
<evidence type="ECO:0000313" key="7">
    <source>
        <dbReference type="Proteomes" id="UP000466799"/>
    </source>
</evidence>
<dbReference type="PANTHER" id="PTHR39209">
    <property type="match status" value="1"/>
</dbReference>
<name>A0A0F4HDN4_LIMFE</name>
<dbReference type="OrthoDB" id="276580at2"/>
<dbReference type="Proteomes" id="UP000094714">
    <property type="component" value="Chromosome"/>
</dbReference>
<dbReference type="GeneID" id="83716094"/>
<proteinExistence type="predicted"/>
<evidence type="ECO:0000313" key="6">
    <source>
        <dbReference type="Proteomes" id="UP000185427"/>
    </source>
</evidence>
<evidence type="ECO:0000313" key="3">
    <source>
        <dbReference type="EMBL" id="APU46192.1"/>
    </source>
</evidence>
<dbReference type="EMBL" id="CP017151">
    <property type="protein sequence ID" value="AOR74016.1"/>
    <property type="molecule type" value="Genomic_DNA"/>
</dbReference>
<reference evidence="3 6" key="2">
    <citation type="submission" date="2016-12" db="EMBL/GenBank/DDBJ databases">
        <title>Complete Genome Sequence of Lactobacillus fermentum Strain SNUV175, a Probiotic for Treatment of Bacterial Vaginosis.</title>
        <authorList>
            <person name="Lee S."/>
            <person name="You H.J."/>
            <person name="Kwon B."/>
            <person name="Ko G."/>
        </authorList>
    </citation>
    <scope>NUCLEOTIDE SEQUENCE [LARGE SCALE GENOMIC DNA]</scope>
    <source>
        <strain evidence="3 6">SNUV175</strain>
    </source>
</reference>
<dbReference type="InterPro" id="IPR005146">
    <property type="entry name" value="B3/B4_tRNA-bd"/>
</dbReference>
<evidence type="ECO:0000313" key="5">
    <source>
        <dbReference type="Proteomes" id="UP000094714"/>
    </source>
</evidence>
<dbReference type="PANTHER" id="PTHR39209:SF2">
    <property type="entry name" value="CYTOPLASMIC PROTEIN"/>
    <property type="match status" value="1"/>
</dbReference>
<organism evidence="4 7">
    <name type="scientific">Limosilactobacillus fermentum</name>
    <name type="common">Lactobacillus fermentum</name>
    <dbReference type="NCBI Taxonomy" id="1613"/>
    <lineage>
        <taxon>Bacteria</taxon>
        <taxon>Bacillati</taxon>
        <taxon>Bacillota</taxon>
        <taxon>Bacilli</taxon>
        <taxon>Lactobacillales</taxon>
        <taxon>Lactobacillaceae</taxon>
        <taxon>Limosilactobacillus</taxon>
    </lineage>
</organism>
<dbReference type="EMBL" id="CP019030">
    <property type="protein sequence ID" value="APU46192.1"/>
    <property type="molecule type" value="Genomic_DNA"/>
</dbReference>
<dbReference type="Pfam" id="PF03483">
    <property type="entry name" value="B3_4"/>
    <property type="match status" value="1"/>
</dbReference>
<dbReference type="Proteomes" id="UP000185427">
    <property type="component" value="Chromosome"/>
</dbReference>
<dbReference type="SUPFAM" id="SSF56037">
    <property type="entry name" value="PheT/TilS domain"/>
    <property type="match status" value="1"/>
</dbReference>
<dbReference type="GO" id="GO:0004826">
    <property type="term" value="F:phenylalanine-tRNA ligase activity"/>
    <property type="evidence" value="ECO:0007669"/>
    <property type="project" value="InterPro"/>
</dbReference>
<dbReference type="AlphaFoldDB" id="A0A0F4HDN4"/>
<evidence type="ECO:0000259" key="1">
    <source>
        <dbReference type="SMART" id="SM00873"/>
    </source>
</evidence>
<dbReference type="GO" id="GO:0003723">
    <property type="term" value="F:RNA binding"/>
    <property type="evidence" value="ECO:0007669"/>
    <property type="project" value="InterPro"/>
</dbReference>
<dbReference type="Proteomes" id="UP000466799">
    <property type="component" value="Unassembled WGS sequence"/>
</dbReference>
<evidence type="ECO:0000313" key="2">
    <source>
        <dbReference type="EMBL" id="AOR74016.1"/>
    </source>
</evidence>
<reference evidence="4 7" key="3">
    <citation type="submission" date="2019-10" db="EMBL/GenBank/DDBJ databases">
        <title>Genome Sequencing and assembly of Lactobacillus fermentum I2, a lactic acid bacteria.</title>
        <authorList>
            <person name="Lopes L.S."/>
            <person name="Persinoti G.F."/>
            <person name="Riano-Pachon D.M."/>
            <person name="Labate C.A."/>
        </authorList>
    </citation>
    <scope>NUCLEOTIDE SEQUENCE [LARGE SCALE GENOMIC DNA]</scope>
    <source>
        <strain evidence="4 7">I2</strain>
    </source>
</reference>